<feature type="transmembrane region" description="Helical" evidence="6">
    <location>
        <begin position="642"/>
        <end position="668"/>
    </location>
</feature>
<name>A0A200R665_MACCD</name>
<feature type="transmembrane region" description="Helical" evidence="6">
    <location>
        <begin position="881"/>
        <end position="904"/>
    </location>
</feature>
<dbReference type="Pfam" id="PF00854">
    <property type="entry name" value="PTR2"/>
    <property type="match status" value="2"/>
</dbReference>
<comment type="subcellular location">
    <subcellularLocation>
        <location evidence="1">Membrane</location>
        <topology evidence="1">Multi-pass membrane protein</topology>
    </subcellularLocation>
</comment>
<feature type="transmembrane region" description="Helical" evidence="6">
    <location>
        <begin position="105"/>
        <end position="125"/>
    </location>
</feature>
<keyword evidence="8" id="KW-1185">Reference proteome</keyword>
<evidence type="ECO:0000313" key="7">
    <source>
        <dbReference type="EMBL" id="OVA18178.1"/>
    </source>
</evidence>
<dbReference type="AlphaFoldDB" id="A0A200R665"/>
<dbReference type="Proteomes" id="UP000195402">
    <property type="component" value="Unassembled WGS sequence"/>
</dbReference>
<organism evidence="7 8">
    <name type="scientific">Macleaya cordata</name>
    <name type="common">Five-seeded plume-poppy</name>
    <name type="synonym">Bocconia cordata</name>
    <dbReference type="NCBI Taxonomy" id="56857"/>
    <lineage>
        <taxon>Eukaryota</taxon>
        <taxon>Viridiplantae</taxon>
        <taxon>Streptophyta</taxon>
        <taxon>Embryophyta</taxon>
        <taxon>Tracheophyta</taxon>
        <taxon>Spermatophyta</taxon>
        <taxon>Magnoliopsida</taxon>
        <taxon>Ranunculales</taxon>
        <taxon>Papaveraceae</taxon>
        <taxon>Papaveroideae</taxon>
        <taxon>Macleaya</taxon>
    </lineage>
</organism>
<comment type="caution">
    <text evidence="7">The sequence shown here is derived from an EMBL/GenBank/DDBJ whole genome shotgun (WGS) entry which is preliminary data.</text>
</comment>
<dbReference type="InterPro" id="IPR036259">
    <property type="entry name" value="MFS_trans_sf"/>
</dbReference>
<feature type="transmembrane region" description="Helical" evidence="6">
    <location>
        <begin position="756"/>
        <end position="777"/>
    </location>
</feature>
<feature type="transmembrane region" description="Helical" evidence="6">
    <location>
        <begin position="688"/>
        <end position="707"/>
    </location>
</feature>
<evidence type="ECO:0000256" key="5">
    <source>
        <dbReference type="ARBA" id="ARBA00023136"/>
    </source>
</evidence>
<feature type="transmembrane region" description="Helical" evidence="6">
    <location>
        <begin position="80"/>
        <end position="99"/>
    </location>
</feature>
<evidence type="ECO:0000256" key="2">
    <source>
        <dbReference type="ARBA" id="ARBA00005982"/>
    </source>
</evidence>
<feature type="transmembrane region" description="Helical" evidence="6">
    <location>
        <begin position="1082"/>
        <end position="1103"/>
    </location>
</feature>
<feature type="transmembrane region" description="Helical" evidence="6">
    <location>
        <begin position="544"/>
        <end position="565"/>
    </location>
</feature>
<evidence type="ECO:0000313" key="8">
    <source>
        <dbReference type="Proteomes" id="UP000195402"/>
    </source>
</evidence>
<sequence length="1127" mass="123681">MATTELQPNIKSTVPDDQHHVVDQEAQPTLVGRGRGGWVTFPYVTVGILGLTVAASGWLSNLIVFLIGQFNIKSIDAAQIYNIVNGCTNLLPIAGAILADSSFGNFSVVNVSSFISLMGMILLTLTASIRSLRPAYCVNGSMLNTSPCTTPSTFQYAVLYAAITLASLGIGGTRFTIATMGADQFDKPKHQASFFNWYFFTLYVAYVIGSTVIVFIQDNVGWNWGLGLSLASNAIGIAVFLAGKRYYRYFKPNGSPFTSIARVIVATIQKRKVSLSSEANTYYYGYNNGVTIHQTSSSPTSSLRFLNRAAIKTEGDTSEDGSIAKPWRLCTVQQVEDLKTLLRIFPLWSTGIFLSIPIGIQSSLVVLQALTMDRHIGPHFKVPAGSFLVSTLISTAIFLTFIDRFLLPTYRKLTHRTLTPLQRVGIGHILNIVGMAASALVESRRLHVVQSHNLVGSRTIVPMSALWLVGPLAIVGVGEAFHFPGQVSLYYQEFPTSLRSTSTAMISMLVALGYYLSTALIDLVRRVTVWLPDDINAGRLDNVFWLLVVIGVINFGYYLTCSVLYKYQNSEAYHRLVGMRAVSILGLTVAASGWVSNIIVFLIGQFNIKSIDAAQISNIVNGTTNFLPIIAAIIADSFFGSFSVVAISSFISLMGVILFTLLVTIRSLRPPHHCVINGSLPCETPSTLQFAVLYAAITLASLGLGGTRYTIASMGADQFDKPKDQASFFNWFFFSLYVASIIGAVGIVYIQDNVGWDWGFGVCLAANFVGLIVFLVGKRYYRHVKPQGGPFTSLARVVVATIRKRKVLVSQETKTYYHGYSTSSATINQPCPPTLSFRFLNRAALKTEGDTQEDGSIAKPWRLCTVQEVEDLKTLIRIFPLWSTSIFLSIPIGIQSSLVVLQALTMDRHIGPHFKVPAGSFIVSTLTSTAIFLPLLDRFLLPTYQSLTRRPLTPLQRVGIGHVLNIVGMAASGLVEWKRLHVVRSHQLITSSSSSATIVPMSAFWLVIPLSIVGVGEAFHFPGQVALYYQEFPASLHSTSTAMISLLVAVGFYLSTAMINLVQRVTGWLPNNINDGRLDNMFWLLVVIGMINFGYYITCSVLYKYQNVDDHDPSKVDDDDEPKQEED</sequence>
<feature type="transmembrane region" description="Helical" evidence="6">
    <location>
        <begin position="461"/>
        <end position="483"/>
    </location>
</feature>
<feature type="transmembrane region" description="Helical" evidence="6">
    <location>
        <begin position="222"/>
        <end position="242"/>
    </location>
</feature>
<dbReference type="PANTHER" id="PTHR11654">
    <property type="entry name" value="OLIGOPEPTIDE TRANSPORTER-RELATED"/>
    <property type="match status" value="1"/>
</dbReference>
<dbReference type="CDD" id="cd17416">
    <property type="entry name" value="MFS_NPF1_2"/>
    <property type="match status" value="2"/>
</dbReference>
<dbReference type="EMBL" id="MVGT01000437">
    <property type="protein sequence ID" value="OVA18178.1"/>
    <property type="molecule type" value="Genomic_DNA"/>
</dbReference>
<gene>
    <name evidence="7" type="ORF">BVC80_1835g599</name>
</gene>
<keyword evidence="4 6" id="KW-1133">Transmembrane helix</keyword>
<dbReference type="InterPro" id="IPR000109">
    <property type="entry name" value="POT_fam"/>
</dbReference>
<keyword evidence="3 6" id="KW-0812">Transmembrane</keyword>
<feature type="transmembrane region" description="Helical" evidence="6">
    <location>
        <begin position="1042"/>
        <end position="1062"/>
    </location>
</feature>
<feature type="transmembrane region" description="Helical" evidence="6">
    <location>
        <begin position="43"/>
        <end position="68"/>
    </location>
</feature>
<dbReference type="SUPFAM" id="SSF103473">
    <property type="entry name" value="MFS general substrate transporter"/>
    <property type="match status" value="2"/>
</dbReference>
<feature type="transmembrane region" description="Helical" evidence="6">
    <location>
        <begin position="997"/>
        <end position="1021"/>
    </location>
</feature>
<evidence type="ECO:0000256" key="3">
    <source>
        <dbReference type="ARBA" id="ARBA00022692"/>
    </source>
</evidence>
<dbReference type="GO" id="GO:0022857">
    <property type="term" value="F:transmembrane transporter activity"/>
    <property type="evidence" value="ECO:0007669"/>
    <property type="project" value="InterPro"/>
</dbReference>
<feature type="transmembrane region" description="Helical" evidence="6">
    <location>
        <begin position="347"/>
        <end position="370"/>
    </location>
</feature>
<comment type="similarity">
    <text evidence="2">Belongs to the major facilitator superfamily. Proton-dependent oligopeptide transporter (POT/PTR) (TC 2.A.17) family.</text>
</comment>
<keyword evidence="5 6" id="KW-0472">Membrane</keyword>
<feature type="transmembrane region" description="Helical" evidence="6">
    <location>
        <begin position="616"/>
        <end position="635"/>
    </location>
</feature>
<feature type="transmembrane region" description="Helical" evidence="6">
    <location>
        <begin position="504"/>
        <end position="524"/>
    </location>
</feature>
<feature type="transmembrane region" description="Helical" evidence="6">
    <location>
        <begin position="423"/>
        <end position="441"/>
    </location>
</feature>
<proteinExistence type="inferred from homology"/>
<dbReference type="InParanoid" id="A0A200R665"/>
<dbReference type="Gene3D" id="1.20.1250.20">
    <property type="entry name" value="MFS general substrate transporter like domains"/>
    <property type="match status" value="2"/>
</dbReference>
<evidence type="ECO:0000256" key="4">
    <source>
        <dbReference type="ARBA" id="ARBA00022989"/>
    </source>
</evidence>
<accession>A0A200R665</accession>
<dbReference type="OMA" id="NWHFFTM"/>
<feature type="transmembrane region" description="Helical" evidence="6">
    <location>
        <begin position="577"/>
        <end position="604"/>
    </location>
</feature>
<protein>
    <submittedName>
        <fullName evidence="7">Proton-dependent oligopeptide transporter family</fullName>
    </submittedName>
</protein>
<feature type="transmembrane region" description="Helical" evidence="6">
    <location>
        <begin position="728"/>
        <end position="750"/>
    </location>
</feature>
<feature type="transmembrane region" description="Helical" evidence="6">
    <location>
        <begin position="197"/>
        <end position="216"/>
    </location>
</feature>
<dbReference type="InterPro" id="IPR018456">
    <property type="entry name" value="PTR2_symporter_CS"/>
</dbReference>
<feature type="transmembrane region" description="Helical" evidence="6">
    <location>
        <begin position="916"/>
        <end position="936"/>
    </location>
</feature>
<evidence type="ECO:0000256" key="6">
    <source>
        <dbReference type="SAM" id="Phobius"/>
    </source>
</evidence>
<dbReference type="PROSITE" id="PS01022">
    <property type="entry name" value="PTR2_1"/>
    <property type="match status" value="1"/>
</dbReference>
<dbReference type="OrthoDB" id="8904098at2759"/>
<dbReference type="GO" id="GO:0006857">
    <property type="term" value="P:oligopeptide transport"/>
    <property type="evidence" value="ECO:0007669"/>
    <property type="project" value="InterPro"/>
</dbReference>
<evidence type="ECO:0000256" key="1">
    <source>
        <dbReference type="ARBA" id="ARBA00004141"/>
    </source>
</evidence>
<reference evidence="7 8" key="1">
    <citation type="journal article" date="2017" name="Mol. Plant">
        <title>The Genome of Medicinal Plant Macleaya cordata Provides New Insights into Benzylisoquinoline Alkaloids Metabolism.</title>
        <authorList>
            <person name="Liu X."/>
            <person name="Liu Y."/>
            <person name="Huang P."/>
            <person name="Ma Y."/>
            <person name="Qing Z."/>
            <person name="Tang Q."/>
            <person name="Cao H."/>
            <person name="Cheng P."/>
            <person name="Zheng Y."/>
            <person name="Yuan Z."/>
            <person name="Zhou Y."/>
            <person name="Liu J."/>
            <person name="Tang Z."/>
            <person name="Zhuo Y."/>
            <person name="Zhang Y."/>
            <person name="Yu L."/>
            <person name="Huang J."/>
            <person name="Yang P."/>
            <person name="Peng Q."/>
            <person name="Zhang J."/>
            <person name="Jiang W."/>
            <person name="Zhang Z."/>
            <person name="Lin K."/>
            <person name="Ro D.K."/>
            <person name="Chen X."/>
            <person name="Xiong X."/>
            <person name="Shang Y."/>
            <person name="Huang S."/>
            <person name="Zeng J."/>
        </authorList>
    </citation>
    <scope>NUCLEOTIDE SEQUENCE [LARGE SCALE GENOMIC DNA]</scope>
    <source>
        <strain evidence="8">cv. BLH2017</strain>
        <tissue evidence="7">Root</tissue>
    </source>
</reference>
<dbReference type="GO" id="GO:0016020">
    <property type="term" value="C:membrane"/>
    <property type="evidence" value="ECO:0007669"/>
    <property type="project" value="UniProtKB-SubCell"/>
</dbReference>
<feature type="transmembrane region" description="Helical" evidence="6">
    <location>
        <begin position="382"/>
        <end position="402"/>
    </location>
</feature>